<evidence type="ECO:0000256" key="8">
    <source>
        <dbReference type="ARBA" id="ARBA00035655"/>
    </source>
</evidence>
<comment type="subcellular location">
    <subcellularLocation>
        <location evidence="1">Cell inner membrane</location>
        <topology evidence="1">Multi-pass membrane protein</topology>
    </subcellularLocation>
</comment>
<dbReference type="Pfam" id="PF04143">
    <property type="entry name" value="Sulf_transp"/>
    <property type="match status" value="1"/>
</dbReference>
<reference evidence="10 11" key="1">
    <citation type="submission" date="2023-09" db="EMBL/GenBank/DDBJ databases">
        <title>Thalassobella suaedae gen. nov., sp. nov., a marine bacterium of the family Flavobacteriaceae isolated from a halophyte Suaeda japonica.</title>
        <authorList>
            <person name="Lee S.Y."/>
            <person name="Hwang C.Y."/>
        </authorList>
    </citation>
    <scope>NUCLEOTIDE SEQUENCE [LARGE SCALE GENOMIC DNA]</scope>
    <source>
        <strain evidence="10 11">HL-DH14</strain>
    </source>
</reference>
<keyword evidence="5 9" id="KW-0812">Transmembrane</keyword>
<dbReference type="RefSeq" id="WP_415867027.1">
    <property type="nucleotide sequence ID" value="NZ_CP134537.1"/>
</dbReference>
<evidence type="ECO:0000256" key="6">
    <source>
        <dbReference type="ARBA" id="ARBA00022989"/>
    </source>
</evidence>
<evidence type="ECO:0000256" key="7">
    <source>
        <dbReference type="ARBA" id="ARBA00023136"/>
    </source>
</evidence>
<evidence type="ECO:0000256" key="1">
    <source>
        <dbReference type="ARBA" id="ARBA00004429"/>
    </source>
</evidence>
<dbReference type="PANTHER" id="PTHR30574">
    <property type="entry name" value="INNER MEMBRANE PROTEIN YEDE"/>
    <property type="match status" value="1"/>
</dbReference>
<dbReference type="Proteomes" id="UP001302806">
    <property type="component" value="Chromosome"/>
</dbReference>
<dbReference type="EMBL" id="CP134537">
    <property type="protein sequence ID" value="WNH10794.1"/>
    <property type="molecule type" value="Genomic_DNA"/>
</dbReference>
<evidence type="ECO:0000256" key="4">
    <source>
        <dbReference type="ARBA" id="ARBA00022519"/>
    </source>
</evidence>
<evidence type="ECO:0000256" key="9">
    <source>
        <dbReference type="SAM" id="Phobius"/>
    </source>
</evidence>
<comment type="similarity">
    <text evidence="8">Belongs to the TsuA/YedE (TC 9.B.102) family.</text>
</comment>
<keyword evidence="3" id="KW-1003">Cell membrane</keyword>
<evidence type="ECO:0000256" key="2">
    <source>
        <dbReference type="ARBA" id="ARBA00022448"/>
    </source>
</evidence>
<feature type="transmembrane region" description="Helical" evidence="9">
    <location>
        <begin position="147"/>
        <end position="172"/>
    </location>
</feature>
<organism evidence="10 11">
    <name type="scientific">Thalassobellus suaedae</name>
    <dbReference type="NCBI Taxonomy" id="3074124"/>
    <lineage>
        <taxon>Bacteria</taxon>
        <taxon>Pseudomonadati</taxon>
        <taxon>Bacteroidota</taxon>
        <taxon>Flavobacteriia</taxon>
        <taxon>Flavobacteriales</taxon>
        <taxon>Flavobacteriaceae</taxon>
        <taxon>Thalassobellus</taxon>
    </lineage>
</organism>
<evidence type="ECO:0000256" key="5">
    <source>
        <dbReference type="ARBA" id="ARBA00022692"/>
    </source>
</evidence>
<feature type="transmembrane region" description="Helical" evidence="9">
    <location>
        <begin position="118"/>
        <end position="135"/>
    </location>
</feature>
<protein>
    <submittedName>
        <fullName evidence="10">YeeE/YedE thiosulfate transporter family protein</fullName>
    </submittedName>
</protein>
<name>A0ABY9XXU7_9FLAO</name>
<sequence length="177" mass="19071">MKLANKSTNKHTYWNPYYGGFLLGILIILTFFLTGRGLGASGAMKSSVVTIVDKVAPTHAENNAYYSKFLSKGDTPMNTWLVYEALGVLLGAFISGGLSGRISWRVQHSPKITSKRRLIFALIGGILFGLGAQIARGCTSGAALSGMAVLSTGGFITMLAIFGSAYLFAYLFRKNWI</sequence>
<keyword evidence="4" id="KW-0997">Cell inner membrane</keyword>
<dbReference type="InterPro" id="IPR007272">
    <property type="entry name" value="Sulf_transp_TsuA/YedE"/>
</dbReference>
<feature type="transmembrane region" description="Helical" evidence="9">
    <location>
        <begin position="12"/>
        <end position="34"/>
    </location>
</feature>
<gene>
    <name evidence="10" type="ORF">RHP51_09225</name>
</gene>
<evidence type="ECO:0000313" key="10">
    <source>
        <dbReference type="EMBL" id="WNH10794.1"/>
    </source>
</evidence>
<keyword evidence="7 9" id="KW-0472">Membrane</keyword>
<keyword evidence="2" id="KW-0813">Transport</keyword>
<evidence type="ECO:0000313" key="11">
    <source>
        <dbReference type="Proteomes" id="UP001302806"/>
    </source>
</evidence>
<dbReference type="PANTHER" id="PTHR30574:SF1">
    <property type="entry name" value="SULPHUR TRANSPORT DOMAIN-CONTAINING PROTEIN"/>
    <property type="match status" value="1"/>
</dbReference>
<keyword evidence="6 9" id="KW-1133">Transmembrane helix</keyword>
<proteinExistence type="inferred from homology"/>
<evidence type="ECO:0000256" key="3">
    <source>
        <dbReference type="ARBA" id="ARBA00022475"/>
    </source>
</evidence>
<accession>A0ABY9XXU7</accession>
<feature type="transmembrane region" description="Helical" evidence="9">
    <location>
        <begin position="80"/>
        <end position="98"/>
    </location>
</feature>